<sequence>MMLHTAEIVYPTYQLSVTYLFKLRLLLTSKYTSHTYITHHPLRIKLCHTMNITDE</sequence>
<organism evidence="1 2">
    <name type="scientific">Gossypium arboreum</name>
    <name type="common">Tree cotton</name>
    <name type="synonym">Gossypium nanking</name>
    <dbReference type="NCBI Taxonomy" id="29729"/>
    <lineage>
        <taxon>Eukaryota</taxon>
        <taxon>Viridiplantae</taxon>
        <taxon>Streptophyta</taxon>
        <taxon>Embryophyta</taxon>
        <taxon>Tracheophyta</taxon>
        <taxon>Spermatophyta</taxon>
        <taxon>Magnoliopsida</taxon>
        <taxon>eudicotyledons</taxon>
        <taxon>Gunneridae</taxon>
        <taxon>Pentapetalae</taxon>
        <taxon>rosids</taxon>
        <taxon>malvids</taxon>
        <taxon>Malvales</taxon>
        <taxon>Malvaceae</taxon>
        <taxon>Malvoideae</taxon>
        <taxon>Gossypium</taxon>
    </lineage>
</organism>
<gene>
    <name evidence="1" type="ORF">F383_22582</name>
</gene>
<name>A0A0B0MLR4_GOSAR</name>
<dbReference type="AlphaFoldDB" id="A0A0B0MLR4"/>
<accession>A0A0B0MLR4</accession>
<reference evidence="2" key="1">
    <citation type="submission" date="2014-09" db="EMBL/GenBank/DDBJ databases">
        <authorList>
            <person name="Mudge J."/>
            <person name="Ramaraj T."/>
            <person name="Lindquist I.E."/>
            <person name="Bharti A.K."/>
            <person name="Sundararajan A."/>
            <person name="Cameron C.T."/>
            <person name="Woodward J.E."/>
            <person name="May G.D."/>
            <person name="Brubaker C."/>
            <person name="Broadhvest J."/>
            <person name="Wilkins T.A."/>
        </authorList>
    </citation>
    <scope>NUCLEOTIDE SEQUENCE</scope>
    <source>
        <strain evidence="2">cv. AKA8401</strain>
    </source>
</reference>
<dbReference type="Proteomes" id="UP000032142">
    <property type="component" value="Unassembled WGS sequence"/>
</dbReference>
<evidence type="ECO:0000313" key="2">
    <source>
        <dbReference type="Proteomes" id="UP000032142"/>
    </source>
</evidence>
<dbReference type="EMBL" id="JRRC01211715">
    <property type="protein sequence ID" value="KHG01715.1"/>
    <property type="molecule type" value="Genomic_DNA"/>
</dbReference>
<comment type="caution">
    <text evidence="1">The sequence shown here is derived from an EMBL/GenBank/DDBJ whole genome shotgun (WGS) entry which is preliminary data.</text>
</comment>
<keyword evidence="2" id="KW-1185">Reference proteome</keyword>
<evidence type="ECO:0000313" key="1">
    <source>
        <dbReference type="EMBL" id="KHG01715.1"/>
    </source>
</evidence>
<proteinExistence type="predicted"/>
<protein>
    <submittedName>
        <fullName evidence="1">Adenosine 3'-phospho 5'-phosphosulfate transporter 2</fullName>
    </submittedName>
</protein>